<evidence type="ECO:0000313" key="3">
    <source>
        <dbReference type="Proteomes" id="UP000176992"/>
    </source>
</evidence>
<dbReference type="EMBL" id="MFIV01000104">
    <property type="protein sequence ID" value="OGF98437.1"/>
    <property type="molecule type" value="Genomic_DNA"/>
</dbReference>
<dbReference type="GO" id="GO:0120147">
    <property type="term" value="F:formylglycine-generating oxidase activity"/>
    <property type="evidence" value="ECO:0007669"/>
    <property type="project" value="TreeGrafter"/>
</dbReference>
<dbReference type="InterPro" id="IPR016187">
    <property type="entry name" value="CTDL_fold"/>
</dbReference>
<evidence type="ECO:0000313" key="2">
    <source>
        <dbReference type="EMBL" id="OGF98437.1"/>
    </source>
</evidence>
<dbReference type="InterPro" id="IPR051043">
    <property type="entry name" value="Sulfatase_Mod_Factor_Kinase"/>
</dbReference>
<organism evidence="2 3">
    <name type="scientific">Candidatus Glassbacteria bacterium GWA2_58_10</name>
    <dbReference type="NCBI Taxonomy" id="1817865"/>
    <lineage>
        <taxon>Bacteria</taxon>
        <taxon>Candidatus Glassiibacteriota</taxon>
    </lineage>
</organism>
<dbReference type="PANTHER" id="PTHR23150">
    <property type="entry name" value="SULFATASE MODIFYING FACTOR 1, 2"/>
    <property type="match status" value="1"/>
</dbReference>
<sequence>MPHFLLGAYEITQAQYEAVMGSNPSRFRAPSRPVEWVSWIGAARFCNRLSRYSSLDSCYVLRGGVWLCLYENNGYRMPTEMEWEYACRAGSSSRYCNGDSSADLERTAWFDKNSGKTTHPVGLKEPNAWGLYDMHGNVWEFCSDRWMDNYSPFRRYYPKGDGTVTPRPARGGSWMGEEVYCRSALRVVCYEDFKYYNLGFRVARTIK</sequence>
<dbReference type="Gene3D" id="3.90.1580.10">
    <property type="entry name" value="paralog of FGE (formylglycine-generating enzyme)"/>
    <property type="match status" value="1"/>
</dbReference>
<dbReference type="InterPro" id="IPR042095">
    <property type="entry name" value="SUMF_sf"/>
</dbReference>
<dbReference type="SUPFAM" id="SSF56436">
    <property type="entry name" value="C-type lectin-like"/>
    <property type="match status" value="1"/>
</dbReference>
<dbReference type="AlphaFoldDB" id="A0A1F5YE24"/>
<dbReference type="InterPro" id="IPR005532">
    <property type="entry name" value="SUMF_dom"/>
</dbReference>
<proteinExistence type="predicted"/>
<name>A0A1F5YE24_9BACT</name>
<comment type="caution">
    <text evidence="2">The sequence shown here is derived from an EMBL/GenBank/DDBJ whole genome shotgun (WGS) entry which is preliminary data.</text>
</comment>
<evidence type="ECO:0000259" key="1">
    <source>
        <dbReference type="Pfam" id="PF03781"/>
    </source>
</evidence>
<protein>
    <recommendedName>
        <fullName evidence="1">Sulfatase-modifying factor enzyme-like domain-containing protein</fullName>
    </recommendedName>
</protein>
<accession>A0A1F5YE24</accession>
<gene>
    <name evidence="2" type="ORF">A2Z86_08300</name>
</gene>
<dbReference type="PANTHER" id="PTHR23150:SF19">
    <property type="entry name" value="FORMYLGLYCINE-GENERATING ENZYME"/>
    <property type="match status" value="1"/>
</dbReference>
<reference evidence="2 3" key="1">
    <citation type="journal article" date="2016" name="Nat. Commun.">
        <title>Thousands of microbial genomes shed light on interconnected biogeochemical processes in an aquifer system.</title>
        <authorList>
            <person name="Anantharaman K."/>
            <person name="Brown C.T."/>
            <person name="Hug L.A."/>
            <person name="Sharon I."/>
            <person name="Castelle C.J."/>
            <person name="Probst A.J."/>
            <person name="Thomas B.C."/>
            <person name="Singh A."/>
            <person name="Wilkins M.J."/>
            <person name="Karaoz U."/>
            <person name="Brodie E.L."/>
            <person name="Williams K.H."/>
            <person name="Hubbard S.S."/>
            <person name="Banfield J.F."/>
        </authorList>
    </citation>
    <scope>NUCLEOTIDE SEQUENCE [LARGE SCALE GENOMIC DNA]</scope>
</reference>
<dbReference type="Pfam" id="PF03781">
    <property type="entry name" value="FGE-sulfatase"/>
    <property type="match status" value="1"/>
</dbReference>
<feature type="domain" description="Sulfatase-modifying factor enzyme-like" evidence="1">
    <location>
        <begin position="3"/>
        <end position="204"/>
    </location>
</feature>
<dbReference type="Proteomes" id="UP000176992">
    <property type="component" value="Unassembled WGS sequence"/>
</dbReference>